<protein>
    <submittedName>
        <fullName evidence="4">Agmatinase</fullName>
    </submittedName>
</protein>
<keyword evidence="2" id="KW-0378">Hydrolase</keyword>
<dbReference type="Proteomes" id="UP001161422">
    <property type="component" value="Unassembled WGS sequence"/>
</dbReference>
<comment type="similarity">
    <text evidence="3">Belongs to the arginase family.</text>
</comment>
<evidence type="ECO:0000256" key="2">
    <source>
        <dbReference type="ARBA" id="ARBA00022801"/>
    </source>
</evidence>
<dbReference type="RefSeq" id="WP_095506920.1">
    <property type="nucleotide sequence ID" value="NZ_BSNC01000004.1"/>
</dbReference>
<dbReference type="PANTHER" id="PTHR11358">
    <property type="entry name" value="ARGINASE/AGMATINASE"/>
    <property type="match status" value="1"/>
</dbReference>
<keyword evidence="5" id="KW-1185">Reference proteome</keyword>
<dbReference type="PANTHER" id="PTHR11358:SF26">
    <property type="entry name" value="GUANIDINO ACID HYDROLASE, MITOCHONDRIAL"/>
    <property type="match status" value="1"/>
</dbReference>
<dbReference type="GO" id="GO:0008783">
    <property type="term" value="F:agmatinase activity"/>
    <property type="evidence" value="ECO:0007669"/>
    <property type="project" value="TreeGrafter"/>
</dbReference>
<evidence type="ECO:0000256" key="1">
    <source>
        <dbReference type="ARBA" id="ARBA00022723"/>
    </source>
</evidence>
<reference evidence="4" key="2">
    <citation type="submission" date="2023-01" db="EMBL/GenBank/DDBJ databases">
        <title>Draft genome sequence of Paraferrimonas sedimenticola strain NBRC 101628.</title>
        <authorList>
            <person name="Sun Q."/>
            <person name="Mori K."/>
        </authorList>
    </citation>
    <scope>NUCLEOTIDE SEQUENCE</scope>
    <source>
        <strain evidence="4">NBRC 101628</strain>
    </source>
</reference>
<gene>
    <name evidence="4" type="primary">speB_2</name>
    <name evidence="4" type="ORF">GCM10007895_13850</name>
</gene>
<keyword evidence="1" id="KW-0479">Metal-binding</keyword>
<accession>A0AA37RVL1</accession>
<organism evidence="4 5">
    <name type="scientific">Paraferrimonas sedimenticola</name>
    <dbReference type="NCBI Taxonomy" id="375674"/>
    <lineage>
        <taxon>Bacteria</taxon>
        <taxon>Pseudomonadati</taxon>
        <taxon>Pseudomonadota</taxon>
        <taxon>Gammaproteobacteria</taxon>
        <taxon>Alteromonadales</taxon>
        <taxon>Ferrimonadaceae</taxon>
        <taxon>Paraferrimonas</taxon>
    </lineage>
</organism>
<comment type="caution">
    <text evidence="4">The sequence shown here is derived from an EMBL/GenBank/DDBJ whole genome shotgun (WGS) entry which is preliminary data.</text>
</comment>
<sequence length="386" mass="43066">MTQSTFKKHPPIPAERLKKYQDLWKSSRSIDGIDQEVMDHLVRISDMGGVGLEVVGNLNKEYLGAFMAPFSRDTKNADIAVVGQPLEKAAPMNSSHKYGPKALRELSKNAMGTIEPSPTGGWDIPFDNARIVDYGNIDTYGQFDMHEEVAKIVAEYEKIVLEDDCVTFTWGGDHTTSYAPIAALGKKFGPLSLIHFDAHYDLVTFADFEYPYHSGNQFTRNFAEGNLDPERMITMGIRGRMTALVGGHAQNFGVETYSADDVFDLGTTEIAERILRRVGDGPCYFSFDLDSLDATDNASNSAIEPFGLKSRQVWDIIRYLRKHGNINLVGADVVEYTPQHDLSKRDGYIAAGISWKLLCWLAECTAKRNGEKRKTEWPQAFGKASL</sequence>
<dbReference type="Pfam" id="PF00491">
    <property type="entry name" value="Arginase"/>
    <property type="match status" value="1"/>
</dbReference>
<dbReference type="AlphaFoldDB" id="A0AA37RVL1"/>
<proteinExistence type="inferred from homology"/>
<evidence type="ECO:0000313" key="5">
    <source>
        <dbReference type="Proteomes" id="UP001161422"/>
    </source>
</evidence>
<reference evidence="4" key="1">
    <citation type="journal article" date="2014" name="Int. J. Syst. Evol. Microbiol.">
        <title>Complete genome sequence of Corynebacterium casei LMG S-19264T (=DSM 44701T), isolated from a smear-ripened cheese.</title>
        <authorList>
            <consortium name="US DOE Joint Genome Institute (JGI-PGF)"/>
            <person name="Walter F."/>
            <person name="Albersmeier A."/>
            <person name="Kalinowski J."/>
            <person name="Ruckert C."/>
        </authorList>
    </citation>
    <scope>NUCLEOTIDE SEQUENCE</scope>
    <source>
        <strain evidence="4">NBRC 101628</strain>
    </source>
</reference>
<dbReference type="Gene3D" id="3.40.800.10">
    <property type="entry name" value="Ureohydrolase domain"/>
    <property type="match status" value="1"/>
</dbReference>
<dbReference type="PROSITE" id="PS51409">
    <property type="entry name" value="ARGINASE_2"/>
    <property type="match status" value="1"/>
</dbReference>
<dbReference type="GO" id="GO:0046872">
    <property type="term" value="F:metal ion binding"/>
    <property type="evidence" value="ECO:0007669"/>
    <property type="project" value="UniProtKB-KW"/>
</dbReference>
<dbReference type="GO" id="GO:0033389">
    <property type="term" value="P:putrescine biosynthetic process from arginine, via agmatine"/>
    <property type="evidence" value="ECO:0007669"/>
    <property type="project" value="TreeGrafter"/>
</dbReference>
<dbReference type="InterPro" id="IPR006035">
    <property type="entry name" value="Ureohydrolase"/>
</dbReference>
<dbReference type="InterPro" id="IPR023696">
    <property type="entry name" value="Ureohydrolase_dom_sf"/>
</dbReference>
<dbReference type="SUPFAM" id="SSF52768">
    <property type="entry name" value="Arginase/deacetylase"/>
    <property type="match status" value="1"/>
</dbReference>
<name>A0AA37RVL1_9GAMM</name>
<evidence type="ECO:0000256" key="3">
    <source>
        <dbReference type="PROSITE-ProRule" id="PRU00742"/>
    </source>
</evidence>
<evidence type="ECO:0000313" key="4">
    <source>
        <dbReference type="EMBL" id="GLP96079.1"/>
    </source>
</evidence>
<dbReference type="EMBL" id="BSNC01000004">
    <property type="protein sequence ID" value="GLP96079.1"/>
    <property type="molecule type" value="Genomic_DNA"/>
</dbReference>